<keyword evidence="4" id="KW-0472">Membrane</keyword>
<dbReference type="Pfam" id="PF10502">
    <property type="entry name" value="Peptidase_S26"/>
    <property type="match status" value="1"/>
</dbReference>
<dbReference type="PRINTS" id="PR00727">
    <property type="entry name" value="LEADERPTASE"/>
</dbReference>
<keyword evidence="4 7" id="KW-0378">Hydrolase</keyword>
<comment type="caution">
    <text evidence="4">Lacks conserved residue(s) required for the propagation of feature annotation.</text>
</comment>
<dbReference type="InterPro" id="IPR036286">
    <property type="entry name" value="LexA/Signal_pep-like_sf"/>
</dbReference>
<dbReference type="GO" id="GO:0005886">
    <property type="term" value="C:plasma membrane"/>
    <property type="evidence" value="ECO:0007669"/>
    <property type="project" value="UniProtKB-SubCell"/>
</dbReference>
<dbReference type="AlphaFoldDB" id="A0A931FBC2"/>
<comment type="similarity">
    <text evidence="2 4">Belongs to the peptidase S26 family.</text>
</comment>
<dbReference type="CDD" id="cd06530">
    <property type="entry name" value="S26_SPase_I"/>
    <property type="match status" value="1"/>
</dbReference>
<evidence type="ECO:0000256" key="1">
    <source>
        <dbReference type="ARBA" id="ARBA00004401"/>
    </source>
</evidence>
<feature type="transmembrane region" description="Helical" evidence="4">
    <location>
        <begin position="211"/>
        <end position="233"/>
    </location>
</feature>
<dbReference type="NCBIfam" id="TIGR02227">
    <property type="entry name" value="sigpep_I_bact"/>
    <property type="match status" value="1"/>
</dbReference>
<name>A0A931FBC2_9ACTN</name>
<proteinExistence type="inferred from homology"/>
<evidence type="ECO:0000256" key="4">
    <source>
        <dbReference type="RuleBase" id="RU362042"/>
    </source>
</evidence>
<comment type="catalytic activity">
    <reaction evidence="4">
        <text>Cleavage of hydrophobic, N-terminal signal or leader sequences from secreted and periplasmic proteins.</text>
        <dbReference type="EC" id="3.4.21.89"/>
    </reaction>
</comment>
<comment type="subcellular location">
    <subcellularLocation>
        <location evidence="1">Cell membrane</location>
        <topology evidence="1">Single-pass type II membrane protein</topology>
    </subcellularLocation>
    <subcellularLocation>
        <location evidence="4">Membrane</location>
        <topology evidence="4">Single-pass type II membrane protein</topology>
    </subcellularLocation>
</comment>
<keyword evidence="4" id="KW-0645">Protease</keyword>
<evidence type="ECO:0000313" key="7">
    <source>
        <dbReference type="EMBL" id="MBF9067293.1"/>
    </source>
</evidence>
<evidence type="ECO:0000259" key="6">
    <source>
        <dbReference type="Pfam" id="PF10502"/>
    </source>
</evidence>
<feature type="active site" evidence="3">
    <location>
        <position position="88"/>
    </location>
</feature>
<evidence type="ECO:0000313" key="8">
    <source>
        <dbReference type="Proteomes" id="UP000657385"/>
    </source>
</evidence>
<gene>
    <name evidence="7" type="primary">lepB</name>
    <name evidence="7" type="ORF">I2501_04465</name>
</gene>
<dbReference type="PANTHER" id="PTHR43390:SF1">
    <property type="entry name" value="CHLOROPLAST PROCESSING PEPTIDASE"/>
    <property type="match status" value="1"/>
</dbReference>
<protein>
    <recommendedName>
        <fullName evidence="4">Signal peptidase I</fullName>
        <ecNumber evidence="4">3.4.21.89</ecNumber>
    </recommendedName>
</protein>
<dbReference type="GO" id="GO:0004252">
    <property type="term" value="F:serine-type endopeptidase activity"/>
    <property type="evidence" value="ECO:0007669"/>
    <property type="project" value="InterPro"/>
</dbReference>
<comment type="caution">
    <text evidence="7">The sequence shown here is derived from an EMBL/GenBank/DDBJ whole genome shotgun (WGS) entry which is preliminary data.</text>
</comment>
<feature type="active site" evidence="3">
    <location>
        <position position="44"/>
    </location>
</feature>
<feature type="transmembrane region" description="Helical" evidence="4">
    <location>
        <begin position="12"/>
        <end position="35"/>
    </location>
</feature>
<dbReference type="SUPFAM" id="SSF51306">
    <property type="entry name" value="LexA/Signal peptidase"/>
    <property type="match status" value="1"/>
</dbReference>
<sequence>MAGRRPMAGSVVQGLGIGIGLVAMIGGFLLIALQYRPYSVPTDSMEPTIAAGDTVLAHTVSGATPGAIGRGDIVVFNDPAWENSDLVKRVIAIGGDTVKCCDAKGRVTVNGVPVDEPYLDQPAGQAIGQVPQQFTAKVPAGRLWLMGDNRAVSADSRVHLDQLGGTVPASDVVARVEGVAWPLGSMSGIDRTSAFDAVPGQDASAHGPLVAATWATFGGAALVLITAAAGSFAGMANRFRSRRSGGPGASGPSGPSDGPRESRSAASAGTP</sequence>
<feature type="domain" description="Peptidase S26" evidence="6">
    <location>
        <begin position="22"/>
        <end position="181"/>
    </location>
</feature>
<dbReference type="Gene3D" id="2.10.109.10">
    <property type="entry name" value="Umud Fragment, subunit A"/>
    <property type="match status" value="1"/>
</dbReference>
<dbReference type="EC" id="3.4.21.89" evidence="4"/>
<evidence type="ECO:0000256" key="3">
    <source>
        <dbReference type="PIRSR" id="PIRSR600223-1"/>
    </source>
</evidence>
<evidence type="ECO:0000256" key="2">
    <source>
        <dbReference type="ARBA" id="ARBA00009370"/>
    </source>
</evidence>
<keyword evidence="8" id="KW-1185">Reference proteome</keyword>
<keyword evidence="4" id="KW-1133">Transmembrane helix</keyword>
<accession>A0A931FBC2</accession>
<dbReference type="PANTHER" id="PTHR43390">
    <property type="entry name" value="SIGNAL PEPTIDASE I"/>
    <property type="match status" value="1"/>
</dbReference>
<dbReference type="Proteomes" id="UP000657385">
    <property type="component" value="Unassembled WGS sequence"/>
</dbReference>
<feature type="region of interest" description="Disordered" evidence="5">
    <location>
        <begin position="238"/>
        <end position="271"/>
    </location>
</feature>
<evidence type="ECO:0000256" key="5">
    <source>
        <dbReference type="SAM" id="MobiDB-lite"/>
    </source>
</evidence>
<dbReference type="GO" id="GO:0009003">
    <property type="term" value="F:signal peptidase activity"/>
    <property type="evidence" value="ECO:0007669"/>
    <property type="project" value="UniProtKB-EC"/>
</dbReference>
<reference evidence="7" key="1">
    <citation type="submission" date="2020-11" db="EMBL/GenBank/DDBJ databases">
        <title>Isolation and identification of active actinomycetes.</title>
        <authorList>
            <person name="Yu B."/>
        </authorList>
    </citation>
    <scope>NUCLEOTIDE SEQUENCE</scope>
    <source>
        <strain evidence="7">NEAU-YB345</strain>
    </source>
</reference>
<dbReference type="InterPro" id="IPR000223">
    <property type="entry name" value="Pept_S26A_signal_pept_1"/>
</dbReference>
<organism evidence="7 8">
    <name type="scientific">Streptacidiphilus fuscans</name>
    <dbReference type="NCBI Taxonomy" id="2789292"/>
    <lineage>
        <taxon>Bacteria</taxon>
        <taxon>Bacillati</taxon>
        <taxon>Actinomycetota</taxon>
        <taxon>Actinomycetes</taxon>
        <taxon>Kitasatosporales</taxon>
        <taxon>Streptomycetaceae</taxon>
        <taxon>Streptacidiphilus</taxon>
    </lineage>
</organism>
<dbReference type="GO" id="GO:0006465">
    <property type="term" value="P:signal peptide processing"/>
    <property type="evidence" value="ECO:0007669"/>
    <property type="project" value="InterPro"/>
</dbReference>
<dbReference type="InterPro" id="IPR019533">
    <property type="entry name" value="Peptidase_S26"/>
</dbReference>
<dbReference type="EMBL" id="JADPRT010000002">
    <property type="protein sequence ID" value="MBF9067293.1"/>
    <property type="molecule type" value="Genomic_DNA"/>
</dbReference>
<keyword evidence="4" id="KW-0812">Transmembrane</keyword>